<comment type="caution">
    <text evidence="10">The sequence shown here is derived from an EMBL/GenBank/DDBJ whole genome shotgun (WGS) entry which is preliminary data.</text>
</comment>
<accession>A0AAV8X000</accession>
<comment type="similarity">
    <text evidence="2 9">Belongs to the mitochondrial pyruvate carrier (MPC) (TC 2.A.105) family.</text>
</comment>
<protein>
    <recommendedName>
        <fullName evidence="9">Mitochondrial pyruvate carrier</fullName>
    </recommendedName>
</protein>
<organism evidence="10 11">
    <name type="scientific">Rhamnusium bicolor</name>
    <dbReference type="NCBI Taxonomy" id="1586634"/>
    <lineage>
        <taxon>Eukaryota</taxon>
        <taxon>Metazoa</taxon>
        <taxon>Ecdysozoa</taxon>
        <taxon>Arthropoda</taxon>
        <taxon>Hexapoda</taxon>
        <taxon>Insecta</taxon>
        <taxon>Pterygota</taxon>
        <taxon>Neoptera</taxon>
        <taxon>Endopterygota</taxon>
        <taxon>Coleoptera</taxon>
        <taxon>Polyphaga</taxon>
        <taxon>Cucujiformia</taxon>
        <taxon>Chrysomeloidea</taxon>
        <taxon>Cerambycidae</taxon>
        <taxon>Lepturinae</taxon>
        <taxon>Rhagiini</taxon>
        <taxon>Rhamnusium</taxon>
    </lineage>
</organism>
<feature type="transmembrane region" description="Helical" evidence="9">
    <location>
        <begin position="60"/>
        <end position="80"/>
    </location>
</feature>
<sequence>MGPQTIFFWAPIFKWGLVFAGLADLKRDPSTISTSTPLSLAITGLIWSRYSMVITPKNYLLFSVNMFVAIIQSIQLYRVFKYNQTMKAK</sequence>
<dbReference type="Pfam" id="PF03650">
    <property type="entry name" value="MPC"/>
    <property type="match status" value="1"/>
</dbReference>
<dbReference type="Proteomes" id="UP001162156">
    <property type="component" value="Unassembled WGS sequence"/>
</dbReference>
<evidence type="ECO:0000256" key="7">
    <source>
        <dbReference type="ARBA" id="ARBA00023128"/>
    </source>
</evidence>
<gene>
    <name evidence="10" type="ORF">NQ314_015211</name>
</gene>
<evidence type="ECO:0000256" key="2">
    <source>
        <dbReference type="ARBA" id="ARBA00006416"/>
    </source>
</evidence>
<keyword evidence="3 9" id="KW-0813">Transport</keyword>
<keyword evidence="4 9" id="KW-0812">Transmembrane</keyword>
<evidence type="ECO:0000313" key="10">
    <source>
        <dbReference type="EMBL" id="KAJ8931815.1"/>
    </source>
</evidence>
<dbReference type="AlphaFoldDB" id="A0AAV8X000"/>
<evidence type="ECO:0000256" key="3">
    <source>
        <dbReference type="ARBA" id="ARBA00022448"/>
    </source>
</evidence>
<keyword evidence="8 9" id="KW-0472">Membrane</keyword>
<dbReference type="GO" id="GO:0005743">
    <property type="term" value="C:mitochondrial inner membrane"/>
    <property type="evidence" value="ECO:0007669"/>
    <property type="project" value="UniProtKB-SubCell"/>
</dbReference>
<evidence type="ECO:0000256" key="6">
    <source>
        <dbReference type="ARBA" id="ARBA00022989"/>
    </source>
</evidence>
<keyword evidence="6 9" id="KW-1133">Transmembrane helix</keyword>
<comment type="function">
    <text evidence="9">Mediates the uptake of pyruvate into mitochondria.</text>
</comment>
<evidence type="ECO:0000256" key="8">
    <source>
        <dbReference type="ARBA" id="ARBA00023136"/>
    </source>
</evidence>
<evidence type="ECO:0000256" key="4">
    <source>
        <dbReference type="ARBA" id="ARBA00022692"/>
    </source>
</evidence>
<dbReference type="InterPro" id="IPR005336">
    <property type="entry name" value="MPC"/>
</dbReference>
<evidence type="ECO:0000256" key="5">
    <source>
        <dbReference type="ARBA" id="ARBA00022792"/>
    </source>
</evidence>
<evidence type="ECO:0000313" key="11">
    <source>
        <dbReference type="Proteomes" id="UP001162156"/>
    </source>
</evidence>
<feature type="transmembrane region" description="Helical" evidence="9">
    <location>
        <begin position="37"/>
        <end position="54"/>
    </location>
</feature>
<reference evidence="10" key="1">
    <citation type="journal article" date="2023" name="Insect Mol. Biol.">
        <title>Genome sequencing provides insights into the evolution of gene families encoding plant cell wall-degrading enzymes in longhorned beetles.</title>
        <authorList>
            <person name="Shin N.R."/>
            <person name="Okamura Y."/>
            <person name="Kirsch R."/>
            <person name="Pauchet Y."/>
        </authorList>
    </citation>
    <scope>NUCLEOTIDE SEQUENCE</scope>
    <source>
        <strain evidence="10">RBIC_L_NR</strain>
    </source>
</reference>
<feature type="transmembrane region" description="Helical" evidence="9">
    <location>
        <begin position="6"/>
        <end position="25"/>
    </location>
</feature>
<keyword evidence="7 9" id="KW-0496">Mitochondrion</keyword>
<evidence type="ECO:0000256" key="9">
    <source>
        <dbReference type="RuleBase" id="RU363100"/>
    </source>
</evidence>
<dbReference type="PANTHER" id="PTHR14154">
    <property type="entry name" value="UPF0041 BRAIN PROTEIN 44-RELATED"/>
    <property type="match status" value="1"/>
</dbReference>
<dbReference type="EMBL" id="JANEYF010004223">
    <property type="protein sequence ID" value="KAJ8931815.1"/>
    <property type="molecule type" value="Genomic_DNA"/>
</dbReference>
<keyword evidence="11" id="KW-1185">Reference proteome</keyword>
<evidence type="ECO:0000256" key="1">
    <source>
        <dbReference type="ARBA" id="ARBA00004448"/>
    </source>
</evidence>
<proteinExistence type="inferred from homology"/>
<keyword evidence="5 9" id="KW-0999">Mitochondrion inner membrane</keyword>
<dbReference type="GO" id="GO:0006850">
    <property type="term" value="P:pyruvate import into mitochondria"/>
    <property type="evidence" value="ECO:0007669"/>
    <property type="project" value="InterPro"/>
</dbReference>
<name>A0AAV8X000_9CUCU</name>
<comment type="subcellular location">
    <subcellularLocation>
        <location evidence="1 9">Mitochondrion inner membrane</location>
        <topology evidence="1 9">Multi-pass membrane protein</topology>
    </subcellularLocation>
</comment>